<dbReference type="EMBL" id="CP059733">
    <property type="protein sequence ID" value="WDE05299.1"/>
    <property type="molecule type" value="Genomic_DNA"/>
</dbReference>
<dbReference type="Gene3D" id="2.60.120.650">
    <property type="entry name" value="Cupin"/>
    <property type="match status" value="1"/>
</dbReference>
<dbReference type="PROSITE" id="PS51184">
    <property type="entry name" value="JMJC"/>
    <property type="match status" value="1"/>
</dbReference>
<reference evidence="2 3" key="2">
    <citation type="journal article" date="2022" name="Mar. Drugs">
        <title>Bioassay-Guided Fractionation Leads to the Detection of Cholic Acid Generated by the Rare Thalassomonas sp.</title>
        <authorList>
            <person name="Pheiffer F."/>
            <person name="Schneider Y.K."/>
            <person name="Hansen E.H."/>
            <person name="Andersen J.H."/>
            <person name="Isaksson J."/>
            <person name="Busche T."/>
            <person name="R C."/>
            <person name="Kalinowski J."/>
            <person name="Zyl L.V."/>
            <person name="Trindade M."/>
        </authorList>
    </citation>
    <scope>NUCLEOTIDE SEQUENCE [LARGE SCALE GENOMIC DNA]</scope>
    <source>
        <strain evidence="2 3">XOM25</strain>
    </source>
</reference>
<feature type="domain" description="JmjC" evidence="1">
    <location>
        <begin position="109"/>
        <end position="254"/>
    </location>
</feature>
<dbReference type="SMART" id="SM00558">
    <property type="entry name" value="JmjC"/>
    <property type="match status" value="1"/>
</dbReference>
<reference evidence="2 3" key="1">
    <citation type="journal article" date="2015" name="Genome Announc.">
        <title>Draft Genome Sequences of Marine Isolates of Thalassomonas viridans and Thalassomonas actiniarum.</title>
        <authorList>
            <person name="Olonade I."/>
            <person name="van Zyl L.J."/>
            <person name="Trindade M."/>
        </authorList>
    </citation>
    <scope>NUCLEOTIDE SEQUENCE [LARGE SCALE GENOMIC DNA]</scope>
    <source>
        <strain evidence="2 3">XOM25</strain>
    </source>
</reference>
<dbReference type="InterPro" id="IPR003347">
    <property type="entry name" value="JmjC_dom"/>
</dbReference>
<organism evidence="2 3">
    <name type="scientific">Thalassomonas viridans</name>
    <dbReference type="NCBI Taxonomy" id="137584"/>
    <lineage>
        <taxon>Bacteria</taxon>
        <taxon>Pseudomonadati</taxon>
        <taxon>Pseudomonadota</taxon>
        <taxon>Gammaproteobacteria</taxon>
        <taxon>Alteromonadales</taxon>
        <taxon>Colwelliaceae</taxon>
        <taxon>Thalassomonas</taxon>
    </lineage>
</organism>
<protein>
    <submittedName>
        <fullName evidence="2">Cupin-like domain-containing protein</fullName>
    </submittedName>
</protein>
<dbReference type="Proteomes" id="UP000032352">
    <property type="component" value="Chromosome"/>
</dbReference>
<name>A0AAE9Z3C1_9GAMM</name>
<dbReference type="Pfam" id="PF13621">
    <property type="entry name" value="Cupin_8"/>
    <property type="match status" value="1"/>
</dbReference>
<dbReference type="PANTHER" id="PTHR12461">
    <property type="entry name" value="HYPOXIA-INDUCIBLE FACTOR 1 ALPHA INHIBITOR-RELATED"/>
    <property type="match status" value="1"/>
</dbReference>
<dbReference type="InterPro" id="IPR041667">
    <property type="entry name" value="Cupin_8"/>
</dbReference>
<dbReference type="KEGG" id="tvd:SG34_029105"/>
<evidence type="ECO:0000313" key="3">
    <source>
        <dbReference type="Proteomes" id="UP000032352"/>
    </source>
</evidence>
<accession>A0AAE9Z3C1</accession>
<dbReference type="PANTHER" id="PTHR12461:SF105">
    <property type="entry name" value="HYPOXIA-INDUCIBLE FACTOR 1-ALPHA INHIBITOR"/>
    <property type="match status" value="1"/>
</dbReference>
<dbReference type="SUPFAM" id="SSF51197">
    <property type="entry name" value="Clavaminate synthase-like"/>
    <property type="match status" value="1"/>
</dbReference>
<sequence>MKTYQVDILENITAEAFKEKYLEQQKPMLLKGGCKNWQATKKWGLDYFQEHFAKTQVPVKRFENDEIIKEQELLGEYCQQLRAYEENPGGQFPSYCHDIPIFNSEPALKDDICDFPVEFLPEIYKNWWQYCQFFLGPAGSVTPLHFDCLLTHNLFFQIRGTKRFTLMPYSEAENCGQHNWRWFKLDPEQIDERAFSDYNRANTQVVDVEAGDILFMPGGTLHHVRSLDTCISFNIDFHDISSAWQGVEAVNKGIPEENFYYNSLTLMRLLNRAPESVFFKYYKSYLNYVS</sequence>
<evidence type="ECO:0000313" key="2">
    <source>
        <dbReference type="EMBL" id="WDE05299.1"/>
    </source>
</evidence>
<proteinExistence type="predicted"/>
<dbReference type="AlphaFoldDB" id="A0AAE9Z3C1"/>
<dbReference type="RefSeq" id="WP_044840871.1">
    <property type="nucleotide sequence ID" value="NZ_CP059733.1"/>
</dbReference>
<evidence type="ECO:0000259" key="1">
    <source>
        <dbReference type="PROSITE" id="PS51184"/>
    </source>
</evidence>
<gene>
    <name evidence="2" type="ORF">SG34_029105</name>
</gene>
<keyword evidence="3" id="KW-1185">Reference proteome</keyword>